<name>A0A1L9P9Z9_ASPVE</name>
<dbReference type="EMBL" id="KV878126">
    <property type="protein sequence ID" value="OJI98293.1"/>
    <property type="molecule type" value="Genomic_DNA"/>
</dbReference>
<protein>
    <submittedName>
        <fullName evidence="1">Uncharacterized protein</fullName>
    </submittedName>
</protein>
<dbReference type="PANTHER" id="PTHR41773">
    <property type="entry name" value="GTP PYROPHOSPHATASE-RELATED"/>
    <property type="match status" value="1"/>
</dbReference>
<evidence type="ECO:0000313" key="2">
    <source>
        <dbReference type="Proteomes" id="UP000184073"/>
    </source>
</evidence>
<proteinExistence type="predicted"/>
<dbReference type="AlphaFoldDB" id="A0A1L9P9Z9"/>
<sequence length="404" mass="46954">MSTNDEIGFVNEFILSYRSREHPSRNRCLEVAATCGNALKKAQILHKINCFNIPTTKLEGQLKVREMVRGIRYEQTGGIEAEVLDLASVSVHVHRPQDRKRVHGIIQEEFTVWPVEYIEGGVETEDDKCTEFYWISQKGDERFWPCKIVELQIVTDTGNRKFSTQHELGMFLCEWAAVLDREEDCGEVKPLWEALTLIDRCKPSFLHDTFQSGSISRMGDSDFSQQARAFWPLELSLAMYVTNSIIRSRRGKEAIRQTIDSMERDSEPRRQRRKMEIVRDSIIWMAYLHSWGEGAVDVLYHGLNPVRQSHYQQRIAWLNERRTQRFHVLETDTLLPEPEAESLKRLWLLFEQHSQLPVQYVFSLAILGIKGHTKPSWTHLNSAVTELVKARVDRGRRWEGEGAV</sequence>
<keyword evidence="2" id="KW-1185">Reference proteome</keyword>
<evidence type="ECO:0000313" key="1">
    <source>
        <dbReference type="EMBL" id="OJI98293.1"/>
    </source>
</evidence>
<dbReference type="Proteomes" id="UP000184073">
    <property type="component" value="Unassembled WGS sequence"/>
</dbReference>
<dbReference type="OrthoDB" id="4476267at2759"/>
<reference evidence="2" key="1">
    <citation type="journal article" date="2017" name="Genome Biol.">
        <title>Comparative genomics reveals high biological diversity and specific adaptations in the industrially and medically important fungal genus Aspergillus.</title>
        <authorList>
            <person name="de Vries R.P."/>
            <person name="Riley R."/>
            <person name="Wiebenga A."/>
            <person name="Aguilar-Osorio G."/>
            <person name="Amillis S."/>
            <person name="Uchima C.A."/>
            <person name="Anderluh G."/>
            <person name="Asadollahi M."/>
            <person name="Askin M."/>
            <person name="Barry K."/>
            <person name="Battaglia E."/>
            <person name="Bayram O."/>
            <person name="Benocci T."/>
            <person name="Braus-Stromeyer S.A."/>
            <person name="Caldana C."/>
            <person name="Canovas D."/>
            <person name="Cerqueira G.C."/>
            <person name="Chen F."/>
            <person name="Chen W."/>
            <person name="Choi C."/>
            <person name="Clum A."/>
            <person name="Dos Santos R.A."/>
            <person name="Damasio A.R."/>
            <person name="Diallinas G."/>
            <person name="Emri T."/>
            <person name="Fekete E."/>
            <person name="Flipphi M."/>
            <person name="Freyberg S."/>
            <person name="Gallo A."/>
            <person name="Gournas C."/>
            <person name="Habgood R."/>
            <person name="Hainaut M."/>
            <person name="Harispe M.L."/>
            <person name="Henrissat B."/>
            <person name="Hilden K.S."/>
            <person name="Hope R."/>
            <person name="Hossain A."/>
            <person name="Karabika E."/>
            <person name="Karaffa L."/>
            <person name="Karanyi Z."/>
            <person name="Krasevec N."/>
            <person name="Kuo A."/>
            <person name="Kusch H."/>
            <person name="LaButti K."/>
            <person name="Lagendijk E.L."/>
            <person name="Lapidus A."/>
            <person name="Levasseur A."/>
            <person name="Lindquist E."/>
            <person name="Lipzen A."/>
            <person name="Logrieco A.F."/>
            <person name="MacCabe A."/>
            <person name="Maekelae M.R."/>
            <person name="Malavazi I."/>
            <person name="Melin P."/>
            <person name="Meyer V."/>
            <person name="Mielnichuk N."/>
            <person name="Miskei M."/>
            <person name="Molnar A.P."/>
            <person name="Mule G."/>
            <person name="Ngan C.Y."/>
            <person name="Orejas M."/>
            <person name="Orosz E."/>
            <person name="Ouedraogo J.P."/>
            <person name="Overkamp K.M."/>
            <person name="Park H.-S."/>
            <person name="Perrone G."/>
            <person name="Piumi F."/>
            <person name="Punt P.J."/>
            <person name="Ram A.F."/>
            <person name="Ramon A."/>
            <person name="Rauscher S."/>
            <person name="Record E."/>
            <person name="Riano-Pachon D.M."/>
            <person name="Robert V."/>
            <person name="Roehrig J."/>
            <person name="Ruller R."/>
            <person name="Salamov A."/>
            <person name="Salih N.S."/>
            <person name="Samson R.A."/>
            <person name="Sandor E."/>
            <person name="Sanguinetti M."/>
            <person name="Schuetze T."/>
            <person name="Sepcic K."/>
            <person name="Shelest E."/>
            <person name="Sherlock G."/>
            <person name="Sophianopoulou V."/>
            <person name="Squina F.M."/>
            <person name="Sun H."/>
            <person name="Susca A."/>
            <person name="Todd R.B."/>
            <person name="Tsang A."/>
            <person name="Unkles S.E."/>
            <person name="van de Wiele N."/>
            <person name="van Rossen-Uffink D."/>
            <person name="Oliveira J.V."/>
            <person name="Vesth T.C."/>
            <person name="Visser J."/>
            <person name="Yu J.-H."/>
            <person name="Zhou M."/>
            <person name="Andersen M.R."/>
            <person name="Archer D.B."/>
            <person name="Baker S.E."/>
            <person name="Benoit I."/>
            <person name="Brakhage A.A."/>
            <person name="Braus G.H."/>
            <person name="Fischer R."/>
            <person name="Frisvad J.C."/>
            <person name="Goldman G.H."/>
            <person name="Houbraken J."/>
            <person name="Oakley B."/>
            <person name="Pocsi I."/>
            <person name="Scazzocchio C."/>
            <person name="Seiboth B."/>
            <person name="vanKuyk P.A."/>
            <person name="Wortman J."/>
            <person name="Dyer P.S."/>
            <person name="Grigoriev I.V."/>
        </authorList>
    </citation>
    <scope>NUCLEOTIDE SEQUENCE [LARGE SCALE GENOMIC DNA]</scope>
    <source>
        <strain evidence="2">CBS 583.65</strain>
    </source>
</reference>
<gene>
    <name evidence="1" type="ORF">ASPVEDRAFT_126164</name>
</gene>
<dbReference type="GeneID" id="63721849"/>
<accession>A0A1L9P9Z9</accession>
<organism evidence="1 2">
    <name type="scientific">Aspergillus versicolor CBS 583.65</name>
    <dbReference type="NCBI Taxonomy" id="1036611"/>
    <lineage>
        <taxon>Eukaryota</taxon>
        <taxon>Fungi</taxon>
        <taxon>Dikarya</taxon>
        <taxon>Ascomycota</taxon>
        <taxon>Pezizomycotina</taxon>
        <taxon>Eurotiomycetes</taxon>
        <taxon>Eurotiomycetidae</taxon>
        <taxon>Eurotiales</taxon>
        <taxon>Aspergillaceae</taxon>
        <taxon>Aspergillus</taxon>
        <taxon>Aspergillus subgen. Nidulantes</taxon>
    </lineage>
</organism>
<dbReference type="RefSeq" id="XP_040664056.1">
    <property type="nucleotide sequence ID" value="XM_040806338.1"/>
</dbReference>
<dbReference type="PANTHER" id="PTHR41773:SF1">
    <property type="entry name" value="RELA_SPOT DOMAIN-CONTAINING PROTEIN"/>
    <property type="match status" value="1"/>
</dbReference>
<dbReference type="STRING" id="1036611.A0A1L9P9Z9"/>
<dbReference type="VEuPathDB" id="FungiDB:ASPVEDRAFT_126164"/>